<keyword evidence="6" id="KW-0539">Nucleus</keyword>
<evidence type="ECO:0000313" key="8">
    <source>
        <dbReference type="EMBL" id="CCX10695.1"/>
    </source>
</evidence>
<dbReference type="PANTHER" id="PTHR43035">
    <property type="entry name" value="FATTY ACID REPRESSION MUTANT PROTEIN 2-RELATED"/>
    <property type="match status" value="1"/>
</dbReference>
<proteinExistence type="inferred from homology"/>
<gene>
    <name evidence="8" type="ORF">PCON_10289</name>
</gene>
<evidence type="ECO:0000256" key="3">
    <source>
        <dbReference type="ARBA" id="ARBA00007118"/>
    </source>
</evidence>
<dbReference type="eggNOG" id="ENOG502RYI9">
    <property type="taxonomic scope" value="Eukaryota"/>
</dbReference>
<evidence type="ECO:0000313" key="9">
    <source>
        <dbReference type="Proteomes" id="UP000018144"/>
    </source>
</evidence>
<evidence type="ECO:0000256" key="5">
    <source>
        <dbReference type="ARBA" id="ARBA00023002"/>
    </source>
</evidence>
<dbReference type="STRING" id="1076935.U4L4M5"/>
<keyword evidence="5" id="KW-0560">Oxidoreductase</keyword>
<dbReference type="OMA" id="RFPAWSE"/>
<dbReference type="FunFam" id="3.40.109.10:FF:000001">
    <property type="entry name" value="Nitroreductase family"/>
    <property type="match status" value="1"/>
</dbReference>
<accession>U4L4M5</accession>
<dbReference type="InterPro" id="IPR033877">
    <property type="entry name" value="Frm2/Hbn1"/>
</dbReference>
<comment type="subcellular location">
    <subcellularLocation>
        <location evidence="2">Cytoplasm</location>
    </subcellularLocation>
    <subcellularLocation>
        <location evidence="1">Nucleus</location>
    </subcellularLocation>
</comment>
<keyword evidence="4" id="KW-0963">Cytoplasm</keyword>
<evidence type="ECO:0000256" key="1">
    <source>
        <dbReference type="ARBA" id="ARBA00004123"/>
    </source>
</evidence>
<dbReference type="SUPFAM" id="SSF55469">
    <property type="entry name" value="FMN-dependent nitroreductase-like"/>
    <property type="match status" value="1"/>
</dbReference>
<reference evidence="8 9" key="1">
    <citation type="journal article" date="2013" name="PLoS Genet.">
        <title>The genome and development-dependent transcriptomes of Pyronema confluens: a window into fungal evolution.</title>
        <authorList>
            <person name="Traeger S."/>
            <person name="Altegoer F."/>
            <person name="Freitag M."/>
            <person name="Gabaldon T."/>
            <person name="Kempken F."/>
            <person name="Kumar A."/>
            <person name="Marcet-Houben M."/>
            <person name="Poggeler S."/>
            <person name="Stajich J.E."/>
            <person name="Nowrousian M."/>
        </authorList>
    </citation>
    <scope>NUCLEOTIDE SEQUENCE [LARGE SCALE GENOMIC DNA]</scope>
    <source>
        <strain evidence="9">CBS 100304</strain>
        <tissue evidence="8">Vegetative mycelium</tissue>
    </source>
</reference>
<evidence type="ECO:0000256" key="6">
    <source>
        <dbReference type="ARBA" id="ARBA00023242"/>
    </source>
</evidence>
<evidence type="ECO:0000259" key="7">
    <source>
        <dbReference type="Pfam" id="PF00881"/>
    </source>
</evidence>
<dbReference type="OrthoDB" id="2138173at2759"/>
<dbReference type="Gene3D" id="3.40.109.10">
    <property type="entry name" value="NADH Oxidase"/>
    <property type="match status" value="1"/>
</dbReference>
<name>U4L4M5_PYROM</name>
<feature type="domain" description="Nitroreductase" evidence="7">
    <location>
        <begin position="9"/>
        <end position="177"/>
    </location>
</feature>
<dbReference type="CDD" id="cd02140">
    <property type="entry name" value="Frm2-like"/>
    <property type="match status" value="1"/>
</dbReference>
<dbReference type="AlphaFoldDB" id="U4L4M5"/>
<evidence type="ECO:0000256" key="4">
    <source>
        <dbReference type="ARBA" id="ARBA00022490"/>
    </source>
</evidence>
<sequence length="202" mass="22329">MSSAFLDAVRARRTVYALEAKSPIADSKIIEVVNETVKHVPSSYNSQSARAVVLFKAEHEKLWDITIEVLKAIVPEDAFPATLGKLNAFKAGYGTVLFFEDQDSVRAMQEAFPLYADRFPEFSAHASGMHQFVAWTALEAEGFGANLQHYNPLIDEKVAAQWNIPASWKLQSQLVFGAPVAPAGEKTFRPLEERVKVFGADA</sequence>
<dbReference type="InterPro" id="IPR000415">
    <property type="entry name" value="Nitroreductase-like"/>
</dbReference>
<keyword evidence="9" id="KW-1185">Reference proteome</keyword>
<dbReference type="GO" id="GO:0005737">
    <property type="term" value="C:cytoplasm"/>
    <property type="evidence" value="ECO:0007669"/>
    <property type="project" value="UniProtKB-SubCell"/>
</dbReference>
<dbReference type="GO" id="GO:0034599">
    <property type="term" value="P:cellular response to oxidative stress"/>
    <property type="evidence" value="ECO:0007669"/>
    <property type="project" value="InterPro"/>
</dbReference>
<dbReference type="GO" id="GO:0016491">
    <property type="term" value="F:oxidoreductase activity"/>
    <property type="evidence" value="ECO:0007669"/>
    <property type="project" value="UniProtKB-KW"/>
</dbReference>
<dbReference type="PANTHER" id="PTHR43035:SF1">
    <property type="entry name" value="FATTY ACID REPRESSION MUTANT PROTEIN 2-RELATED"/>
    <property type="match status" value="1"/>
</dbReference>
<organism evidence="8 9">
    <name type="scientific">Pyronema omphalodes (strain CBS 100304)</name>
    <name type="common">Pyronema confluens</name>
    <dbReference type="NCBI Taxonomy" id="1076935"/>
    <lineage>
        <taxon>Eukaryota</taxon>
        <taxon>Fungi</taxon>
        <taxon>Dikarya</taxon>
        <taxon>Ascomycota</taxon>
        <taxon>Pezizomycotina</taxon>
        <taxon>Pezizomycetes</taxon>
        <taxon>Pezizales</taxon>
        <taxon>Pyronemataceae</taxon>
        <taxon>Pyronema</taxon>
    </lineage>
</organism>
<dbReference type="Proteomes" id="UP000018144">
    <property type="component" value="Unassembled WGS sequence"/>
</dbReference>
<comment type="similarity">
    <text evidence="3">Belongs to the nitroreductase family.</text>
</comment>
<dbReference type="GO" id="GO:0005634">
    <property type="term" value="C:nucleus"/>
    <property type="evidence" value="ECO:0007669"/>
    <property type="project" value="UniProtKB-SubCell"/>
</dbReference>
<protein>
    <submittedName>
        <fullName evidence="8">Similar to Putative nitroreductase HBN1 acc. no. Q96VH4</fullName>
    </submittedName>
</protein>
<dbReference type="Pfam" id="PF00881">
    <property type="entry name" value="Nitroreductase"/>
    <property type="match status" value="1"/>
</dbReference>
<dbReference type="InterPro" id="IPR029479">
    <property type="entry name" value="Nitroreductase"/>
</dbReference>
<dbReference type="EMBL" id="HF935555">
    <property type="protein sequence ID" value="CCX10695.1"/>
    <property type="molecule type" value="Genomic_DNA"/>
</dbReference>
<evidence type="ECO:0000256" key="2">
    <source>
        <dbReference type="ARBA" id="ARBA00004496"/>
    </source>
</evidence>